<evidence type="ECO:0000256" key="1">
    <source>
        <dbReference type="ARBA" id="ARBA00009986"/>
    </source>
</evidence>
<dbReference type="EMBL" id="CP151632">
    <property type="protein sequence ID" value="WZO34311.1"/>
    <property type="molecule type" value="Genomic_DNA"/>
</dbReference>
<dbReference type="PROSITE" id="PS00687">
    <property type="entry name" value="ALDEHYDE_DEHYDR_GLU"/>
    <property type="match status" value="1"/>
</dbReference>
<comment type="similarity">
    <text evidence="1 4">Belongs to the aldehyde dehydrogenase family.</text>
</comment>
<keyword evidence="2 4" id="KW-0560">Oxidoreductase</keyword>
<dbReference type="Pfam" id="PF00171">
    <property type="entry name" value="Aldedh"/>
    <property type="match status" value="1"/>
</dbReference>
<dbReference type="CDD" id="cd07106">
    <property type="entry name" value="ALDH_AldA-AAD23400"/>
    <property type="match status" value="1"/>
</dbReference>
<dbReference type="FunFam" id="3.40.309.10:FF:000009">
    <property type="entry name" value="Aldehyde dehydrogenase A"/>
    <property type="match status" value="1"/>
</dbReference>
<dbReference type="InterPro" id="IPR016163">
    <property type="entry name" value="Ald_DH_C"/>
</dbReference>
<dbReference type="GO" id="GO:0016620">
    <property type="term" value="F:oxidoreductase activity, acting on the aldehyde or oxo group of donors, NAD or NADP as acceptor"/>
    <property type="evidence" value="ECO:0007669"/>
    <property type="project" value="InterPro"/>
</dbReference>
<dbReference type="InterPro" id="IPR015590">
    <property type="entry name" value="Aldehyde_DH_dom"/>
</dbReference>
<feature type="domain" description="Aldehyde dehydrogenase" evidence="5">
    <location>
        <begin position="24"/>
        <end position="470"/>
    </location>
</feature>
<evidence type="ECO:0000259" key="5">
    <source>
        <dbReference type="Pfam" id="PF00171"/>
    </source>
</evidence>
<dbReference type="Gene3D" id="3.40.605.10">
    <property type="entry name" value="Aldehyde Dehydrogenase, Chain A, domain 1"/>
    <property type="match status" value="1"/>
</dbReference>
<dbReference type="AlphaFoldDB" id="A0AAU6SBS0"/>
<reference evidence="6" key="1">
    <citation type="submission" date="2024-04" db="EMBL/GenBank/DDBJ databases">
        <authorList>
            <person name="Roder T."/>
            <person name="Oberhansli S."/>
            <person name="Kreuzer M."/>
        </authorList>
    </citation>
    <scope>NUCLEOTIDE SEQUENCE</scope>
    <source>
        <strain evidence="6">LWS13-1.2</strain>
    </source>
</reference>
<accession>A0AAU6SBS0</accession>
<dbReference type="PROSITE" id="PS00070">
    <property type="entry name" value="ALDEHYDE_DEHYDR_CYS"/>
    <property type="match status" value="1"/>
</dbReference>
<evidence type="ECO:0000256" key="3">
    <source>
        <dbReference type="PROSITE-ProRule" id="PRU10007"/>
    </source>
</evidence>
<dbReference type="InterPro" id="IPR016162">
    <property type="entry name" value="Ald_DH_N"/>
</dbReference>
<dbReference type="Gene3D" id="3.40.309.10">
    <property type="entry name" value="Aldehyde Dehydrogenase, Chain A, domain 2"/>
    <property type="match status" value="1"/>
</dbReference>
<proteinExistence type="inferred from homology"/>
<dbReference type="SUPFAM" id="SSF53720">
    <property type="entry name" value="ALDH-like"/>
    <property type="match status" value="1"/>
</dbReference>
<dbReference type="FunFam" id="3.40.605.10:FF:000007">
    <property type="entry name" value="NAD/NADP-dependent betaine aldehyde dehydrogenase"/>
    <property type="match status" value="1"/>
</dbReference>
<evidence type="ECO:0000256" key="4">
    <source>
        <dbReference type="RuleBase" id="RU003345"/>
    </source>
</evidence>
<organism evidence="6">
    <name type="scientific">Microbacterium sp. LWS13-1.2</name>
    <dbReference type="NCBI Taxonomy" id="3135264"/>
    <lineage>
        <taxon>Bacteria</taxon>
        <taxon>Bacillati</taxon>
        <taxon>Actinomycetota</taxon>
        <taxon>Actinomycetes</taxon>
        <taxon>Micrococcales</taxon>
        <taxon>Microbacteriaceae</taxon>
        <taxon>Microbacterium</taxon>
    </lineage>
</organism>
<feature type="active site" evidence="3">
    <location>
        <position position="247"/>
    </location>
</feature>
<dbReference type="InterPro" id="IPR029510">
    <property type="entry name" value="Ald_DH_CS_GLU"/>
</dbReference>
<protein>
    <submittedName>
        <fullName evidence="6">Aldehyde dehydrogenase family protein</fullName>
    </submittedName>
</protein>
<evidence type="ECO:0000256" key="2">
    <source>
        <dbReference type="ARBA" id="ARBA00023002"/>
    </source>
</evidence>
<name>A0AAU6SBS0_9MICO</name>
<dbReference type="RefSeq" id="WP_349428868.1">
    <property type="nucleotide sequence ID" value="NZ_CP151632.1"/>
</dbReference>
<dbReference type="InterPro" id="IPR016160">
    <property type="entry name" value="Ald_DH_CS_CYS"/>
</dbReference>
<evidence type="ECO:0000313" key="6">
    <source>
        <dbReference type="EMBL" id="WZO34311.1"/>
    </source>
</evidence>
<dbReference type="PANTHER" id="PTHR11699">
    <property type="entry name" value="ALDEHYDE DEHYDROGENASE-RELATED"/>
    <property type="match status" value="1"/>
</dbReference>
<gene>
    <name evidence="6" type="ORF">MRBLWS13_001966</name>
</gene>
<dbReference type="InterPro" id="IPR016161">
    <property type="entry name" value="Ald_DH/histidinol_DH"/>
</dbReference>
<sequence>MTLQQASTREWSATSDGADLRAMRTFDVVNPSTGQVFAQAPDIHPDQLDEVFTGAHTAFLKWRTDDDFRRERMRRAAAVIEDHAAALAPVLTMEQGKPVADSTREFLGSARWLRYYADLEVPRQVIRDDAEAYEEVFHRPLGVVSAITPWNFPITLAMWKIAPALRAGNTLVVKPSPYTPLATLALGELLRGILPDGVLNIVTGLDALGAGMVSHPVPRKVSFTGSTTVGKKVALGAAPALKRVTLELGGNDPAIVLPDVDVDEIAPRLFWNAFGNNGQICVAVKRVYAHESVRPRLVEALGELARSVKVGDGFDEGVRLGPVNNRPQLDHVAALVDEATGRGARVVAGGQTLGGDGYFYAPTVLDGVDDTFRVVAEEQFGPVLPVLSYRDEDDAIRRANDSVYGLTASVWSADLDHAARIAERMDSGQVGINAHARGMLPHLPFGGHKWSGVGVENGPWGLYSFTELQVIVGPPRVGR</sequence>
<dbReference type="InterPro" id="IPR044086">
    <property type="entry name" value="LUC3-like"/>
</dbReference>